<feature type="region of interest" description="Disordered" evidence="1">
    <location>
        <begin position="355"/>
        <end position="374"/>
    </location>
</feature>
<sequence length="795" mass="87453">MDQIQLASSNGFASSSTSITSNSNSPLPYPRISRKKLSKLDFGVSDDLSSESSEPHSTPKVSNAPLANVEGDKGPTHPLKLSSSNDQNDFSAREVSRLPRSFDILSFEDELSKLLESANSLDQAQKNAIQAMLHSVFDFFQIPISFDKSDNNNNNKNEVSASLIDIASSQVFFKIQDVFFALSSLIQHLATARGKSSINLGMSSSPQVQNPASLHHFSGLKSPLIASDDESLDKLSPLNSSYTKRRPSNSSFGSPLRGRSKNPNSFGNLVSHSTGNVNFVNESKVQHLHESAISSTKPKGRSLSPRVPSSYDMVVEESEKSEESEFSDDDFIQQPTIGDHGNNSTSRLRSRVFGDSRHSSFNNRSVRNSSFLGQSNHNNSLLSAGNGSQTNNFASGSYSYKNNNEPFLLPDHASASFISSNNANDSKMSFRDQIQTSPTFGSQSLHNYHKPQNFGNRAATLNLSEFPNNVPGSRTSFPGFAYSNSHSHSMSRSHRPMSHQPQEDISYIEGFDEVLPSQLNSSSQPEKYDNLFIDMNRSFDYTKIAQSQLQNAVMGNSSRHGTFGTNQEQIDVQNSSFSGNNNSISSYSHHKQQQQQLKNIEALERLKSRATSRANSRTATFTSTTSNPMSVNSRSLNTSQSQHANPGYSNRHYKLPSSSSTEFPNSGASGSMVGNREHDSSFLAPNQQLYSHLRFANSNPAFNNHPDKSWNHNSSYRENFDNIYETSGSESLIGNSIGHLSSGRARPHSVLLTNIMGGGSKYGSRTSSFIEDDNFKGRHSFEDSAVADKRNSLRF</sequence>
<feature type="compositionally biased region" description="Polar residues" evidence="1">
    <location>
        <begin position="50"/>
        <end position="61"/>
    </location>
</feature>
<feature type="compositionally biased region" description="Low complexity" evidence="1">
    <location>
        <begin position="574"/>
        <end position="587"/>
    </location>
</feature>
<dbReference type="EMBL" id="BTFZ01000001">
    <property type="protein sequence ID" value="GMM32734.1"/>
    <property type="molecule type" value="Genomic_DNA"/>
</dbReference>
<gene>
    <name evidence="2" type="ORF">DASC09_000590</name>
</gene>
<feature type="compositionally biased region" description="Polar residues" evidence="1">
    <location>
        <begin position="81"/>
        <end position="90"/>
    </location>
</feature>
<keyword evidence="3" id="KW-1185">Reference proteome</keyword>
<dbReference type="Proteomes" id="UP001360560">
    <property type="component" value="Unassembled WGS sequence"/>
</dbReference>
<feature type="region of interest" description="Disordered" evidence="1">
    <location>
        <begin position="1"/>
        <end position="32"/>
    </location>
</feature>
<comment type="caution">
    <text evidence="2">The sequence shown here is derived from an EMBL/GenBank/DDBJ whole genome shotgun (WGS) entry which is preliminary data.</text>
</comment>
<proteinExistence type="predicted"/>
<evidence type="ECO:0000313" key="3">
    <source>
        <dbReference type="Proteomes" id="UP001360560"/>
    </source>
</evidence>
<dbReference type="RefSeq" id="XP_064849734.1">
    <property type="nucleotide sequence ID" value="XM_064993662.1"/>
</dbReference>
<protein>
    <submittedName>
        <fullName evidence="2">Uncharacterized protein</fullName>
    </submittedName>
</protein>
<feature type="compositionally biased region" description="Low complexity" evidence="1">
    <location>
        <begin position="7"/>
        <end position="25"/>
    </location>
</feature>
<name>A0AAV5QDG1_9ASCO</name>
<dbReference type="GeneID" id="90070713"/>
<feature type="region of interest" description="Disordered" evidence="1">
    <location>
        <begin position="573"/>
        <end position="678"/>
    </location>
</feature>
<feature type="compositionally biased region" description="Polar residues" evidence="1">
    <location>
        <begin position="656"/>
        <end position="669"/>
    </location>
</feature>
<feature type="region of interest" description="Disordered" evidence="1">
    <location>
        <begin position="236"/>
        <end position="269"/>
    </location>
</feature>
<organism evidence="2 3">
    <name type="scientific">Saccharomycopsis crataegensis</name>
    <dbReference type="NCBI Taxonomy" id="43959"/>
    <lineage>
        <taxon>Eukaryota</taxon>
        <taxon>Fungi</taxon>
        <taxon>Dikarya</taxon>
        <taxon>Ascomycota</taxon>
        <taxon>Saccharomycotina</taxon>
        <taxon>Saccharomycetes</taxon>
        <taxon>Saccharomycopsidaceae</taxon>
        <taxon>Saccharomycopsis</taxon>
    </lineage>
</organism>
<feature type="region of interest" description="Disordered" evidence="1">
    <location>
        <begin position="44"/>
        <end position="92"/>
    </location>
</feature>
<evidence type="ECO:0000313" key="2">
    <source>
        <dbReference type="EMBL" id="GMM32734.1"/>
    </source>
</evidence>
<feature type="compositionally biased region" description="Polar residues" evidence="1">
    <location>
        <begin position="237"/>
        <end position="253"/>
    </location>
</feature>
<feature type="compositionally biased region" description="Polar residues" evidence="1">
    <location>
        <begin position="609"/>
        <end position="648"/>
    </location>
</feature>
<feature type="region of interest" description="Disordered" evidence="1">
    <location>
        <begin position="289"/>
        <end position="348"/>
    </location>
</feature>
<accession>A0AAV5QDG1</accession>
<dbReference type="AlphaFoldDB" id="A0AAV5QDG1"/>
<feature type="compositionally biased region" description="Low complexity" evidence="1">
    <location>
        <begin position="359"/>
        <end position="370"/>
    </location>
</feature>
<reference evidence="2 3" key="1">
    <citation type="journal article" date="2023" name="Elife">
        <title>Identification of key yeast species and microbe-microbe interactions impacting larval growth of Drosophila in the wild.</title>
        <authorList>
            <person name="Mure A."/>
            <person name="Sugiura Y."/>
            <person name="Maeda R."/>
            <person name="Honda K."/>
            <person name="Sakurai N."/>
            <person name="Takahashi Y."/>
            <person name="Watada M."/>
            <person name="Katoh T."/>
            <person name="Gotoh A."/>
            <person name="Gotoh Y."/>
            <person name="Taniguchi I."/>
            <person name="Nakamura K."/>
            <person name="Hayashi T."/>
            <person name="Katayama T."/>
            <person name="Uemura T."/>
            <person name="Hattori Y."/>
        </authorList>
    </citation>
    <scope>NUCLEOTIDE SEQUENCE [LARGE SCALE GENOMIC DNA]</scope>
    <source>
        <strain evidence="2 3">SC-9</strain>
    </source>
</reference>
<evidence type="ECO:0000256" key="1">
    <source>
        <dbReference type="SAM" id="MobiDB-lite"/>
    </source>
</evidence>
<feature type="compositionally biased region" description="Polar residues" evidence="1">
    <location>
        <begin position="333"/>
        <end position="347"/>
    </location>
</feature>